<evidence type="ECO:0000256" key="1">
    <source>
        <dbReference type="SAM" id="SignalP"/>
    </source>
</evidence>
<gene>
    <name evidence="3" type="ORF">ACFFHW_03920</name>
</gene>
<keyword evidence="4" id="KW-1185">Reference proteome</keyword>
<protein>
    <submittedName>
        <fullName evidence="3">ABC transporter substrate-binding protein</fullName>
    </submittedName>
</protein>
<sequence>MRCKGYLLLWVLCATALFPPLPAAAATFPLEVTDLAGREVTFDRPPQRIFLDNPRHLFALAALLDDPVARLSGWRDTLDGFDHEAQARFDAAFPALASLPTPGSASAPLDPEALVALDPDLVLFDLARRGELEQSSLTALLAALDIPVLYIDFREHPLRDTPPSLRLLGRVLDAEPRAARLVAAIAQRRQRVEHCAARAPERPRVLIDIAPGLKVACCRSNFDSGLADLVKAAGGDNIAAGLSPGRENLLNPEYILSHPPDVIVATAAQWPRGGSIRAGFGVDSAVTLADMAAVVARRPGWADLEAVQQGRFHALWHGHHQGPFAIVALEALAGWLHPRQCGALDPERTLTTLYRQFMPIAADGTFEATLPAVEAPP</sequence>
<dbReference type="InterPro" id="IPR002491">
    <property type="entry name" value="ABC_transptr_periplasmic_BD"/>
</dbReference>
<proteinExistence type="predicted"/>
<feature type="domain" description="Fe/B12 periplasmic-binding" evidence="2">
    <location>
        <begin position="48"/>
        <end position="344"/>
    </location>
</feature>
<evidence type="ECO:0000313" key="4">
    <source>
        <dbReference type="Proteomes" id="UP001589814"/>
    </source>
</evidence>
<reference evidence="3 4" key="1">
    <citation type="submission" date="2024-09" db="EMBL/GenBank/DDBJ databases">
        <authorList>
            <person name="Sun Q."/>
            <person name="Mori K."/>
        </authorList>
    </citation>
    <scope>NUCLEOTIDE SEQUENCE [LARGE SCALE GENOMIC DNA]</scope>
    <source>
        <strain evidence="3 4">CCM 7415</strain>
    </source>
</reference>
<feature type="signal peptide" evidence="1">
    <location>
        <begin position="1"/>
        <end position="25"/>
    </location>
</feature>
<dbReference type="PROSITE" id="PS50983">
    <property type="entry name" value="FE_B12_PBP"/>
    <property type="match status" value="1"/>
</dbReference>
<evidence type="ECO:0000259" key="2">
    <source>
        <dbReference type="PROSITE" id="PS50983"/>
    </source>
</evidence>
<dbReference type="PANTHER" id="PTHR30535">
    <property type="entry name" value="VITAMIN B12-BINDING PROTEIN"/>
    <property type="match status" value="1"/>
</dbReference>
<feature type="chain" id="PRO_5046240678" evidence="1">
    <location>
        <begin position="26"/>
        <end position="377"/>
    </location>
</feature>
<dbReference type="InterPro" id="IPR050902">
    <property type="entry name" value="ABC_Transporter_SBP"/>
</dbReference>
<keyword evidence="1" id="KW-0732">Signal</keyword>
<accession>A0ABV6G0I6</accession>
<dbReference type="RefSeq" id="WP_156826639.1">
    <property type="nucleotide sequence ID" value="NZ_JBHLVX010000013.1"/>
</dbReference>
<dbReference type="PANTHER" id="PTHR30535:SF34">
    <property type="entry name" value="MOLYBDATE-BINDING PROTEIN MOLA"/>
    <property type="match status" value="1"/>
</dbReference>
<dbReference type="SUPFAM" id="SSF53807">
    <property type="entry name" value="Helical backbone' metal receptor"/>
    <property type="match status" value="1"/>
</dbReference>
<dbReference type="Proteomes" id="UP001589814">
    <property type="component" value="Unassembled WGS sequence"/>
</dbReference>
<dbReference type="Gene3D" id="3.40.50.1980">
    <property type="entry name" value="Nitrogenase molybdenum iron protein domain"/>
    <property type="match status" value="2"/>
</dbReference>
<comment type="caution">
    <text evidence="3">The sequence shown here is derived from an EMBL/GenBank/DDBJ whole genome shotgun (WGS) entry which is preliminary data.</text>
</comment>
<organism evidence="3 4">
    <name type="scientific">Kushneria aurantia</name>
    <dbReference type="NCBI Taxonomy" id="504092"/>
    <lineage>
        <taxon>Bacteria</taxon>
        <taxon>Pseudomonadati</taxon>
        <taxon>Pseudomonadota</taxon>
        <taxon>Gammaproteobacteria</taxon>
        <taxon>Oceanospirillales</taxon>
        <taxon>Halomonadaceae</taxon>
        <taxon>Kushneria</taxon>
    </lineage>
</organism>
<dbReference type="Pfam" id="PF01497">
    <property type="entry name" value="Peripla_BP_2"/>
    <property type="match status" value="1"/>
</dbReference>
<evidence type="ECO:0000313" key="3">
    <source>
        <dbReference type="EMBL" id="MFC0267157.1"/>
    </source>
</evidence>
<name>A0ABV6G0I6_9GAMM</name>
<dbReference type="EMBL" id="JBHLVX010000013">
    <property type="protein sequence ID" value="MFC0267157.1"/>
    <property type="molecule type" value="Genomic_DNA"/>
</dbReference>